<evidence type="ECO:0000313" key="1">
    <source>
        <dbReference type="EnsemblMetazoa" id="HelroP145942"/>
    </source>
</evidence>
<dbReference type="PANTHER" id="PTHR33332">
    <property type="entry name" value="REVERSE TRANSCRIPTASE DOMAIN-CONTAINING PROTEIN"/>
    <property type="match status" value="1"/>
</dbReference>
<proteinExistence type="predicted"/>
<dbReference type="OMA" id="VRWLESW"/>
<dbReference type="AlphaFoldDB" id="T1EJP0"/>
<dbReference type="CTD" id="20196790"/>
<dbReference type="eggNOG" id="KOG1075">
    <property type="taxonomic scope" value="Eukaryota"/>
</dbReference>
<gene>
    <name evidence="1" type="primary">20196790</name>
</gene>
<dbReference type="OrthoDB" id="10063766at2759"/>
<sequence>MFTIYINDLPSACENIYLFADDAKMFKIIKCPDDLKSMQLNVINMQNWLNVWRMIPNVDKCCVLKFGNKYNNIYEMWDSAQVKQVIQVVKVIKDLGVFVDDKLTFRDHIYSKVKLANTMLGIINRHFRLIDEEAYLCFYKGLVIPHLEYAVQVWCP</sequence>
<dbReference type="EnsemblMetazoa" id="HelroT145942">
    <property type="protein sequence ID" value="HelroP145942"/>
    <property type="gene ID" value="HelroG145942"/>
</dbReference>
<protein>
    <recommendedName>
        <fullName evidence="3">Reverse transcriptase domain-containing protein</fullName>
    </recommendedName>
</protein>
<keyword evidence="2" id="KW-1185">Reference proteome</keyword>
<reference evidence="2" key="2">
    <citation type="journal article" date="2013" name="Nature">
        <title>Insights into bilaterian evolution from three spiralian genomes.</title>
        <authorList>
            <person name="Simakov O."/>
            <person name="Marletaz F."/>
            <person name="Cho S.J."/>
            <person name="Edsinger-Gonzales E."/>
            <person name="Havlak P."/>
            <person name="Hellsten U."/>
            <person name="Kuo D.H."/>
            <person name="Larsson T."/>
            <person name="Lv J."/>
            <person name="Arendt D."/>
            <person name="Savage R."/>
            <person name="Osoegawa K."/>
            <person name="de Jong P."/>
            <person name="Grimwood J."/>
            <person name="Chapman J.A."/>
            <person name="Shapiro H."/>
            <person name="Aerts A."/>
            <person name="Otillar R.P."/>
            <person name="Terry A.Y."/>
            <person name="Boore J.L."/>
            <person name="Grigoriev I.V."/>
            <person name="Lindberg D.R."/>
            <person name="Seaver E.C."/>
            <person name="Weisblat D.A."/>
            <person name="Putnam N.H."/>
            <person name="Rokhsar D.S."/>
        </authorList>
    </citation>
    <scope>NUCLEOTIDE SEQUENCE</scope>
</reference>
<name>T1EJP0_HELRO</name>
<evidence type="ECO:0000313" key="2">
    <source>
        <dbReference type="Proteomes" id="UP000015101"/>
    </source>
</evidence>
<evidence type="ECO:0008006" key="3">
    <source>
        <dbReference type="Google" id="ProtNLM"/>
    </source>
</evidence>
<dbReference type="PRINTS" id="PR01345">
    <property type="entry name" value="CERVTRCPTASE"/>
</dbReference>
<organism evidence="1 2">
    <name type="scientific">Helobdella robusta</name>
    <name type="common">Californian leech</name>
    <dbReference type="NCBI Taxonomy" id="6412"/>
    <lineage>
        <taxon>Eukaryota</taxon>
        <taxon>Metazoa</taxon>
        <taxon>Spiralia</taxon>
        <taxon>Lophotrochozoa</taxon>
        <taxon>Annelida</taxon>
        <taxon>Clitellata</taxon>
        <taxon>Hirudinea</taxon>
        <taxon>Rhynchobdellida</taxon>
        <taxon>Glossiphoniidae</taxon>
        <taxon>Helobdella</taxon>
    </lineage>
</organism>
<dbReference type="HOGENOM" id="CLU_000680_22_4_1"/>
<accession>T1EJP0</accession>
<reference evidence="2" key="1">
    <citation type="submission" date="2012-12" db="EMBL/GenBank/DDBJ databases">
        <authorList>
            <person name="Hellsten U."/>
            <person name="Grimwood J."/>
            <person name="Chapman J.A."/>
            <person name="Shapiro H."/>
            <person name="Aerts A."/>
            <person name="Otillar R.P."/>
            <person name="Terry A.Y."/>
            <person name="Boore J.L."/>
            <person name="Simakov O."/>
            <person name="Marletaz F."/>
            <person name="Cho S.-J."/>
            <person name="Edsinger-Gonzales E."/>
            <person name="Havlak P."/>
            <person name="Kuo D.-H."/>
            <person name="Larsson T."/>
            <person name="Lv J."/>
            <person name="Arendt D."/>
            <person name="Savage R."/>
            <person name="Osoegawa K."/>
            <person name="de Jong P."/>
            <person name="Lindberg D.R."/>
            <person name="Seaver E.C."/>
            <person name="Weisblat D.A."/>
            <person name="Putnam N.H."/>
            <person name="Grigoriev I.V."/>
            <person name="Rokhsar D.S."/>
        </authorList>
    </citation>
    <scope>NUCLEOTIDE SEQUENCE</scope>
</reference>
<dbReference type="KEGG" id="hro:HELRODRAFT_145942"/>
<dbReference type="STRING" id="6412.T1EJP0"/>
<dbReference type="Proteomes" id="UP000015101">
    <property type="component" value="Unassembled WGS sequence"/>
</dbReference>
<dbReference type="EMBL" id="AMQM01008351">
    <property type="status" value="NOT_ANNOTATED_CDS"/>
    <property type="molecule type" value="Genomic_DNA"/>
</dbReference>
<reference evidence="1" key="3">
    <citation type="submission" date="2015-06" db="UniProtKB">
        <authorList>
            <consortium name="EnsemblMetazoa"/>
        </authorList>
    </citation>
    <scope>IDENTIFICATION</scope>
</reference>